<reference evidence="2 3" key="1">
    <citation type="submission" date="2019-12" db="EMBL/GenBank/DDBJ databases">
        <authorList>
            <person name="Alioto T."/>
            <person name="Alioto T."/>
            <person name="Gomez Garrido J."/>
        </authorList>
    </citation>
    <scope>NUCLEOTIDE SEQUENCE [LARGE SCALE GENOMIC DNA]</scope>
</reference>
<keyword evidence="3" id="KW-1185">Reference proteome</keyword>
<gene>
    <name evidence="2" type="ORF">OLEA9_A050274</name>
</gene>
<dbReference type="PANTHER" id="PTHR45717">
    <property type="entry name" value="OS12G0527900 PROTEIN"/>
    <property type="match status" value="1"/>
</dbReference>
<name>A0A8S0QIW1_OLEEU</name>
<dbReference type="GO" id="GO:0005739">
    <property type="term" value="C:mitochondrion"/>
    <property type="evidence" value="ECO:0007669"/>
    <property type="project" value="TreeGrafter"/>
</dbReference>
<evidence type="ECO:0000313" key="2">
    <source>
        <dbReference type="EMBL" id="CAA2969064.1"/>
    </source>
</evidence>
<proteinExistence type="inferred from homology"/>
<sequence length="271" mass="31240">MATILNAVISQFPISKPSPCFQFHNRNHVSLPSKLSFKSFNITTRTHKNPSSIKCSILDKTIEGLRASGRGYDAGKLSYKTDTGPDLLHMIHGYHSSMNEVPGKKGDDVLSKLRNVISSLVSQERYQDALELNQWINNWKERDEMTPEDTAREVYLIARVHGVSSAEKYFMKLSDAMKDERTYSALLIRYMDARMQINAESFYNKMRNADLKDNDKVELLISKMIEENIPLSRHSFNIWPWSCQNQESLDKLFKQVQRETTCIPLWISSPQ</sequence>
<comment type="caution">
    <text evidence="2">The sequence shown here is derived from an EMBL/GenBank/DDBJ whole genome shotgun (WGS) entry which is preliminary data.</text>
</comment>
<dbReference type="EMBL" id="CACTIH010001930">
    <property type="protein sequence ID" value="CAA2969064.1"/>
    <property type="molecule type" value="Genomic_DNA"/>
</dbReference>
<organism evidence="2 3">
    <name type="scientific">Olea europaea subsp. europaea</name>
    <dbReference type="NCBI Taxonomy" id="158383"/>
    <lineage>
        <taxon>Eukaryota</taxon>
        <taxon>Viridiplantae</taxon>
        <taxon>Streptophyta</taxon>
        <taxon>Embryophyta</taxon>
        <taxon>Tracheophyta</taxon>
        <taxon>Spermatophyta</taxon>
        <taxon>Magnoliopsida</taxon>
        <taxon>eudicotyledons</taxon>
        <taxon>Gunneridae</taxon>
        <taxon>Pentapetalae</taxon>
        <taxon>asterids</taxon>
        <taxon>lamiids</taxon>
        <taxon>Lamiales</taxon>
        <taxon>Oleaceae</taxon>
        <taxon>Oleeae</taxon>
        <taxon>Olea</taxon>
    </lineage>
</organism>
<accession>A0A8S0QIW1</accession>
<evidence type="ECO:0000256" key="1">
    <source>
        <dbReference type="ARBA" id="ARBA00007626"/>
    </source>
</evidence>
<protein>
    <recommendedName>
        <fullName evidence="4">Pentatricopeptide repeat-containing protein</fullName>
    </recommendedName>
</protein>
<dbReference type="PANTHER" id="PTHR45717:SF3">
    <property type="entry name" value="OS04G0544400 PROTEIN"/>
    <property type="match status" value="1"/>
</dbReference>
<dbReference type="AlphaFoldDB" id="A0A8S0QIW1"/>
<dbReference type="Gramene" id="OE9A050274T1">
    <property type="protein sequence ID" value="OE9A050274C1"/>
    <property type="gene ID" value="OE9A050274"/>
</dbReference>
<evidence type="ECO:0008006" key="4">
    <source>
        <dbReference type="Google" id="ProtNLM"/>
    </source>
</evidence>
<comment type="similarity">
    <text evidence="1">Belongs to the PPR family. P subfamily.</text>
</comment>
<evidence type="ECO:0000313" key="3">
    <source>
        <dbReference type="Proteomes" id="UP000594638"/>
    </source>
</evidence>
<dbReference type="Proteomes" id="UP000594638">
    <property type="component" value="Unassembled WGS sequence"/>
</dbReference>